<protein>
    <submittedName>
        <fullName evidence="3">Uncharacterized protein LOC100378496</fullName>
    </submittedName>
</protein>
<sequence>MTQTKGSRKRSRSLEDDVELFPVPKRVHDGLADRSIPSPLLNGHAAEFNGNSQNHGCMDGSSFQNGIGSSSSVQSSPGLPQSNCLHGNQCNHVTPGTSGMNAGLSSHHDAVHSNANNSHYDQINQILREAHFQRKARKHSHISEDIS</sequence>
<evidence type="ECO:0000313" key="3">
    <source>
        <dbReference type="RefSeq" id="XP_002742039.1"/>
    </source>
</evidence>
<dbReference type="RefSeq" id="XP_002742039.1">
    <property type="nucleotide sequence ID" value="XM_002741993.2"/>
</dbReference>
<feature type="region of interest" description="Disordered" evidence="1">
    <location>
        <begin position="42"/>
        <end position="87"/>
    </location>
</feature>
<feature type="compositionally biased region" description="Low complexity" evidence="1">
    <location>
        <begin position="60"/>
        <end position="82"/>
    </location>
</feature>
<keyword evidence="2" id="KW-1185">Reference proteome</keyword>
<accession>A0ABM0H1D4</accession>
<reference evidence="3" key="1">
    <citation type="submission" date="2025-08" db="UniProtKB">
        <authorList>
            <consortium name="RefSeq"/>
        </authorList>
    </citation>
    <scope>IDENTIFICATION</scope>
    <source>
        <tissue evidence="3">Testes</tissue>
    </source>
</reference>
<proteinExistence type="predicted"/>
<name>A0ABM0H1D4_SACKO</name>
<dbReference type="Proteomes" id="UP000694865">
    <property type="component" value="Unplaced"/>
</dbReference>
<dbReference type="GeneID" id="100378496"/>
<evidence type="ECO:0000256" key="1">
    <source>
        <dbReference type="SAM" id="MobiDB-lite"/>
    </source>
</evidence>
<organism evidence="2 3">
    <name type="scientific">Saccoglossus kowalevskii</name>
    <name type="common">Acorn worm</name>
    <dbReference type="NCBI Taxonomy" id="10224"/>
    <lineage>
        <taxon>Eukaryota</taxon>
        <taxon>Metazoa</taxon>
        <taxon>Hemichordata</taxon>
        <taxon>Enteropneusta</taxon>
        <taxon>Harrimaniidae</taxon>
        <taxon>Saccoglossus</taxon>
    </lineage>
</organism>
<gene>
    <name evidence="3" type="primary">LOC100378496</name>
</gene>
<evidence type="ECO:0000313" key="2">
    <source>
        <dbReference type="Proteomes" id="UP000694865"/>
    </source>
</evidence>